<accession>H2XU76</accession>
<feature type="compositionally biased region" description="Low complexity" evidence="1">
    <location>
        <begin position="62"/>
        <end position="73"/>
    </location>
</feature>
<feature type="region of interest" description="Disordered" evidence="1">
    <location>
        <begin position="192"/>
        <end position="242"/>
    </location>
</feature>
<feature type="compositionally biased region" description="Polar residues" evidence="1">
    <location>
        <begin position="215"/>
        <end position="226"/>
    </location>
</feature>
<dbReference type="InParanoid" id="H2XU76"/>
<protein>
    <submittedName>
        <fullName evidence="2">Uncharacterized protein</fullName>
    </submittedName>
</protein>
<feature type="compositionally biased region" description="Polar residues" evidence="1">
    <location>
        <begin position="43"/>
        <end position="52"/>
    </location>
</feature>
<feature type="compositionally biased region" description="Acidic residues" evidence="1">
    <location>
        <begin position="116"/>
        <end position="128"/>
    </location>
</feature>
<reference evidence="2" key="2">
    <citation type="submission" date="2025-08" db="UniProtKB">
        <authorList>
            <consortium name="Ensembl"/>
        </authorList>
    </citation>
    <scope>IDENTIFICATION</scope>
</reference>
<dbReference type="Proteomes" id="UP000008144">
    <property type="component" value="Unassembled WGS sequence"/>
</dbReference>
<sequence>MEKSKLLAELAPRYQLQYKIDLALQKLQMDERAQPPEHDEPTSGAQETQTLETPEFYHDRTVSMTTSESVTSSGDDVTNLEDDITATYQNHDVTSDYVAYNDVTDPKTDVIFDNDIEDNSDVTEDIDDVPPVPKPRKKRKPRDSPTMEVAQPVVYIKEVTSEDHDVTGMTSREHEVTRDVEVLDNEIVEQFYDDVETSSASDVTSSIDENEEVTTRYSYDVTNDGESLSEEDSNPNVLQHEV</sequence>
<feature type="region of interest" description="Disordered" evidence="1">
    <location>
        <begin position="116"/>
        <end position="149"/>
    </location>
</feature>
<organism evidence="2 3">
    <name type="scientific">Ciona intestinalis</name>
    <name type="common">Transparent sea squirt</name>
    <name type="synonym">Ascidia intestinalis</name>
    <dbReference type="NCBI Taxonomy" id="7719"/>
    <lineage>
        <taxon>Eukaryota</taxon>
        <taxon>Metazoa</taxon>
        <taxon>Chordata</taxon>
        <taxon>Tunicata</taxon>
        <taxon>Ascidiacea</taxon>
        <taxon>Phlebobranchia</taxon>
        <taxon>Cionidae</taxon>
        <taxon>Ciona</taxon>
    </lineage>
</organism>
<proteinExistence type="predicted"/>
<feature type="compositionally biased region" description="Basic and acidic residues" evidence="1">
    <location>
        <begin position="28"/>
        <end position="41"/>
    </location>
</feature>
<evidence type="ECO:0000313" key="2">
    <source>
        <dbReference type="Ensembl" id="ENSCINP00000033210.1"/>
    </source>
</evidence>
<name>H2XU76_CIOIN</name>
<reference evidence="3" key="1">
    <citation type="journal article" date="2002" name="Science">
        <title>The draft genome of Ciona intestinalis: insights into chordate and vertebrate origins.</title>
        <authorList>
            <person name="Dehal P."/>
            <person name="Satou Y."/>
            <person name="Campbell R.K."/>
            <person name="Chapman J."/>
            <person name="Degnan B."/>
            <person name="De Tomaso A."/>
            <person name="Davidson B."/>
            <person name="Di Gregorio A."/>
            <person name="Gelpke M."/>
            <person name="Goodstein D.M."/>
            <person name="Harafuji N."/>
            <person name="Hastings K.E."/>
            <person name="Ho I."/>
            <person name="Hotta K."/>
            <person name="Huang W."/>
            <person name="Kawashima T."/>
            <person name="Lemaire P."/>
            <person name="Martinez D."/>
            <person name="Meinertzhagen I.A."/>
            <person name="Necula S."/>
            <person name="Nonaka M."/>
            <person name="Putnam N."/>
            <person name="Rash S."/>
            <person name="Saiga H."/>
            <person name="Satake M."/>
            <person name="Terry A."/>
            <person name="Yamada L."/>
            <person name="Wang H.G."/>
            <person name="Awazu S."/>
            <person name="Azumi K."/>
            <person name="Boore J."/>
            <person name="Branno M."/>
            <person name="Chin-Bow S."/>
            <person name="DeSantis R."/>
            <person name="Doyle S."/>
            <person name="Francino P."/>
            <person name="Keys D.N."/>
            <person name="Haga S."/>
            <person name="Hayashi H."/>
            <person name="Hino K."/>
            <person name="Imai K.S."/>
            <person name="Inaba K."/>
            <person name="Kano S."/>
            <person name="Kobayashi K."/>
            <person name="Kobayashi M."/>
            <person name="Lee B.I."/>
            <person name="Makabe K.W."/>
            <person name="Manohar C."/>
            <person name="Matassi G."/>
            <person name="Medina M."/>
            <person name="Mochizuki Y."/>
            <person name="Mount S."/>
            <person name="Morishita T."/>
            <person name="Miura S."/>
            <person name="Nakayama A."/>
            <person name="Nishizaka S."/>
            <person name="Nomoto H."/>
            <person name="Ohta F."/>
            <person name="Oishi K."/>
            <person name="Rigoutsos I."/>
            <person name="Sano M."/>
            <person name="Sasaki A."/>
            <person name="Sasakura Y."/>
            <person name="Shoguchi E."/>
            <person name="Shin-i T."/>
            <person name="Spagnuolo A."/>
            <person name="Stainier D."/>
            <person name="Suzuki M.M."/>
            <person name="Tassy O."/>
            <person name="Takatori N."/>
            <person name="Tokuoka M."/>
            <person name="Yagi K."/>
            <person name="Yoshizaki F."/>
            <person name="Wada S."/>
            <person name="Zhang C."/>
            <person name="Hyatt P.D."/>
            <person name="Larimer F."/>
            <person name="Detter C."/>
            <person name="Doggett N."/>
            <person name="Glavina T."/>
            <person name="Hawkins T."/>
            <person name="Richardson P."/>
            <person name="Lucas S."/>
            <person name="Kohara Y."/>
            <person name="Levine M."/>
            <person name="Satoh N."/>
            <person name="Rokhsar D.S."/>
        </authorList>
    </citation>
    <scope>NUCLEOTIDE SEQUENCE [LARGE SCALE GENOMIC DNA]</scope>
</reference>
<feature type="compositionally biased region" description="Polar residues" evidence="1">
    <location>
        <begin position="197"/>
        <end position="207"/>
    </location>
</feature>
<evidence type="ECO:0000313" key="3">
    <source>
        <dbReference type="Proteomes" id="UP000008144"/>
    </source>
</evidence>
<keyword evidence="3" id="KW-1185">Reference proteome</keyword>
<feature type="region of interest" description="Disordered" evidence="1">
    <location>
        <begin position="27"/>
        <end position="78"/>
    </location>
</feature>
<reference evidence="2" key="3">
    <citation type="submission" date="2025-09" db="UniProtKB">
        <authorList>
            <consortium name="Ensembl"/>
        </authorList>
    </citation>
    <scope>IDENTIFICATION</scope>
</reference>
<dbReference type="AlphaFoldDB" id="H2XU76"/>
<dbReference type="Ensembl" id="ENSCINT00000032380.1">
    <property type="protein sequence ID" value="ENSCINP00000033210.1"/>
    <property type="gene ID" value="ENSCING00000022007.1"/>
</dbReference>
<dbReference type="HOGENOM" id="CLU_1149415_0_0_1"/>
<evidence type="ECO:0000256" key="1">
    <source>
        <dbReference type="SAM" id="MobiDB-lite"/>
    </source>
</evidence>